<feature type="domain" description="Zinc finger CHCC-type" evidence="1">
    <location>
        <begin position="28"/>
        <end position="61"/>
    </location>
</feature>
<organism evidence="2 3">
    <name type="scientific">Sabulicella glaciei</name>
    <dbReference type="NCBI Taxonomy" id="2984948"/>
    <lineage>
        <taxon>Bacteria</taxon>
        <taxon>Pseudomonadati</taxon>
        <taxon>Pseudomonadota</taxon>
        <taxon>Alphaproteobacteria</taxon>
        <taxon>Acetobacterales</taxon>
        <taxon>Acetobacteraceae</taxon>
        <taxon>Sabulicella</taxon>
    </lineage>
</organism>
<gene>
    <name evidence="2" type="ORF">OF850_14475</name>
</gene>
<dbReference type="Proteomes" id="UP001526430">
    <property type="component" value="Unassembled WGS sequence"/>
</dbReference>
<protein>
    <submittedName>
        <fullName evidence="2">Zinc-finger domain-containing protein</fullName>
    </submittedName>
</protein>
<name>A0ABT3NXG2_9PROT</name>
<accession>A0ABT3NXG2</accession>
<evidence type="ECO:0000313" key="2">
    <source>
        <dbReference type="EMBL" id="MCW8086839.1"/>
    </source>
</evidence>
<keyword evidence="2" id="KW-0479">Metal-binding</keyword>
<dbReference type="InterPro" id="IPR019401">
    <property type="entry name" value="Znf_CHCC"/>
</dbReference>
<dbReference type="Pfam" id="PF10276">
    <property type="entry name" value="zf-CHCC"/>
    <property type="match status" value="1"/>
</dbReference>
<keyword evidence="2" id="KW-0862">Zinc</keyword>
<keyword evidence="2" id="KW-0863">Zinc-finger</keyword>
<keyword evidence="3" id="KW-1185">Reference proteome</keyword>
<comment type="caution">
    <text evidence="2">The sequence shown here is derived from an EMBL/GenBank/DDBJ whole genome shotgun (WGS) entry which is preliminary data.</text>
</comment>
<dbReference type="Gene3D" id="2.60.260.40">
    <property type="entry name" value="q5lls5 like domains"/>
    <property type="match status" value="1"/>
</dbReference>
<sequence>MRDKMTGYAPRFTPGVTPTEILMVTTRTPMCDGGGGTLGHPRVALRMERDEVVCPYCSRTYRLAEGAGHDDHH</sequence>
<dbReference type="GO" id="GO:0008270">
    <property type="term" value="F:zinc ion binding"/>
    <property type="evidence" value="ECO:0007669"/>
    <property type="project" value="UniProtKB-KW"/>
</dbReference>
<proteinExistence type="predicted"/>
<evidence type="ECO:0000313" key="3">
    <source>
        <dbReference type="Proteomes" id="UP001526430"/>
    </source>
</evidence>
<evidence type="ECO:0000259" key="1">
    <source>
        <dbReference type="Pfam" id="PF10276"/>
    </source>
</evidence>
<reference evidence="2 3" key="1">
    <citation type="submission" date="2022-10" db="EMBL/GenBank/DDBJ databases">
        <title>Roseococcus glaciei nov., sp. nov., isolated from glacier.</title>
        <authorList>
            <person name="Liu Q."/>
            <person name="Xin Y.-H."/>
        </authorList>
    </citation>
    <scope>NUCLEOTIDE SEQUENCE [LARGE SCALE GENOMIC DNA]</scope>
    <source>
        <strain evidence="2 3">MDT2-1-1</strain>
    </source>
</reference>
<dbReference type="EMBL" id="JAPFQI010000011">
    <property type="protein sequence ID" value="MCW8086839.1"/>
    <property type="molecule type" value="Genomic_DNA"/>
</dbReference>
<dbReference type="RefSeq" id="WP_301590965.1">
    <property type="nucleotide sequence ID" value="NZ_JAPFQI010000011.1"/>
</dbReference>